<dbReference type="Proteomes" id="UP001617351">
    <property type="component" value="Unassembled WGS sequence"/>
</dbReference>
<gene>
    <name evidence="1" type="ORF">ACIO7M_11575</name>
</gene>
<evidence type="ECO:0000313" key="2">
    <source>
        <dbReference type="Proteomes" id="UP001617351"/>
    </source>
</evidence>
<name>A0ABW8EET3_STRT5</name>
<sequence>MSEGDVFLPWGVVTAAFWTNAPTPAPEAPAAAPPPAPTALPDVPARIAAIAALTAEGSLDQAVLHAEQLDSAYGAATAGTPTTALADIREVRGYLASLTGDTRAAVGWYLHALRLRAGLQGPAHPDTGAAVRRTYSLWRTVTDPALGHALGAELLATAVAVQGPDSAAARRIRAVLADPAPDWSHDTPAELTASWEDAFTLRERHDP</sequence>
<organism evidence="1 2">
    <name type="scientific">Streptomyces toxytricini</name>
    <name type="common">Actinomyces toxytricini</name>
    <dbReference type="NCBI Taxonomy" id="67369"/>
    <lineage>
        <taxon>Bacteria</taxon>
        <taxon>Bacillati</taxon>
        <taxon>Actinomycetota</taxon>
        <taxon>Actinomycetes</taxon>
        <taxon>Kitasatosporales</taxon>
        <taxon>Streptomycetaceae</taxon>
        <taxon>Streptomyces</taxon>
    </lineage>
</organism>
<proteinExistence type="predicted"/>
<comment type="caution">
    <text evidence="1">The sequence shown here is derived from an EMBL/GenBank/DDBJ whole genome shotgun (WGS) entry which is preliminary data.</text>
</comment>
<protein>
    <recommendedName>
        <fullName evidence="3">Tetratricopeptide repeat protein</fullName>
    </recommendedName>
</protein>
<keyword evidence="2" id="KW-1185">Reference proteome</keyword>
<evidence type="ECO:0000313" key="1">
    <source>
        <dbReference type="EMBL" id="MFJ2821747.1"/>
    </source>
</evidence>
<dbReference type="RefSeq" id="WP_402379916.1">
    <property type="nucleotide sequence ID" value="NZ_JBIUYY010000004.1"/>
</dbReference>
<reference evidence="1 2" key="1">
    <citation type="submission" date="2024-10" db="EMBL/GenBank/DDBJ databases">
        <title>The Natural Products Discovery Center: Release of the First 8490 Sequenced Strains for Exploring Actinobacteria Biosynthetic Diversity.</title>
        <authorList>
            <person name="Kalkreuter E."/>
            <person name="Kautsar S.A."/>
            <person name="Yang D."/>
            <person name="Bader C.D."/>
            <person name="Teijaro C.N."/>
            <person name="Fluegel L."/>
            <person name="Davis C.M."/>
            <person name="Simpson J.R."/>
            <person name="Lauterbach L."/>
            <person name="Steele A.D."/>
            <person name="Gui C."/>
            <person name="Meng S."/>
            <person name="Li G."/>
            <person name="Viehrig K."/>
            <person name="Ye F."/>
            <person name="Su P."/>
            <person name="Kiefer A.F."/>
            <person name="Nichols A."/>
            <person name="Cepeda A.J."/>
            <person name="Yan W."/>
            <person name="Fan B."/>
            <person name="Jiang Y."/>
            <person name="Adhikari A."/>
            <person name="Zheng C.-J."/>
            <person name="Schuster L."/>
            <person name="Cowan T.M."/>
            <person name="Smanski M.J."/>
            <person name="Chevrette M.G."/>
            <person name="De Carvalho L.P.S."/>
            <person name="Shen B."/>
        </authorList>
    </citation>
    <scope>NUCLEOTIDE SEQUENCE [LARGE SCALE GENOMIC DNA]</scope>
    <source>
        <strain evidence="1 2">NPDC087220</strain>
    </source>
</reference>
<evidence type="ECO:0008006" key="3">
    <source>
        <dbReference type="Google" id="ProtNLM"/>
    </source>
</evidence>
<dbReference type="EMBL" id="JBIUYY010000004">
    <property type="protein sequence ID" value="MFJ2821747.1"/>
    <property type="molecule type" value="Genomic_DNA"/>
</dbReference>
<accession>A0ABW8EET3</accession>